<evidence type="ECO:0000259" key="4">
    <source>
        <dbReference type="Pfam" id="PF13511"/>
    </source>
</evidence>
<evidence type="ECO:0000313" key="5">
    <source>
        <dbReference type="EMBL" id="BAO43764.1"/>
    </source>
</evidence>
<dbReference type="EMBL" id="AP012273">
    <property type="protein sequence ID" value="BAO43764.1"/>
    <property type="molecule type" value="Genomic_DNA"/>
</dbReference>
<dbReference type="AlphaFoldDB" id="A0A7U6JGQ1"/>
<organism evidence="5 6">
    <name type="scientific">Thiolapillus brandeum</name>
    <dbReference type="NCBI Taxonomy" id="1076588"/>
    <lineage>
        <taxon>Bacteria</taxon>
        <taxon>Pseudomonadati</taxon>
        <taxon>Pseudomonadota</taxon>
        <taxon>Gammaproteobacteria</taxon>
        <taxon>Chromatiales</taxon>
        <taxon>Sedimenticolaceae</taxon>
        <taxon>Thiolapillus</taxon>
    </lineage>
</organism>
<feature type="domain" description="DUF4124" evidence="4">
    <location>
        <begin position="12"/>
        <end position="61"/>
    </location>
</feature>
<dbReference type="InterPro" id="IPR025392">
    <property type="entry name" value="DUF4124"/>
</dbReference>
<protein>
    <recommendedName>
        <fullName evidence="4">DUF4124 domain-containing protein</fullName>
    </recommendedName>
</protein>
<keyword evidence="3" id="KW-0732">Signal</keyword>
<keyword evidence="6" id="KW-1185">Reference proteome</keyword>
<reference evidence="5 6" key="1">
    <citation type="journal article" date="2014" name="PLoS ONE">
        <title>Physiological and genomic features of a novel sulfur-oxidizing gammaproteobacterium belonging to a previously uncultivated symbiotic lineage isolated from a hydrothermal vent.</title>
        <authorList>
            <person name="Nunoura T."/>
            <person name="Takaki Y."/>
            <person name="Kazama H."/>
            <person name="Kakuta J."/>
            <person name="Shimamura S."/>
            <person name="Makita H."/>
            <person name="Hirai M."/>
            <person name="Miyazaki M."/>
            <person name="Takai K."/>
        </authorList>
    </citation>
    <scope>NUCLEOTIDE SEQUENCE [LARGE SCALE GENOMIC DNA]</scope>
    <source>
        <strain evidence="5 6">Hiromi1</strain>
    </source>
</reference>
<dbReference type="Proteomes" id="UP000031631">
    <property type="component" value="Chromosome"/>
</dbReference>
<proteinExistence type="predicted"/>
<gene>
    <name evidence="5" type="ORF">TBH_C0829</name>
</gene>
<evidence type="ECO:0000313" key="6">
    <source>
        <dbReference type="Proteomes" id="UP000031631"/>
    </source>
</evidence>
<dbReference type="RefSeq" id="WP_041065813.1">
    <property type="nucleotide sequence ID" value="NZ_AP012273.1"/>
</dbReference>
<keyword evidence="1" id="KW-0175">Coiled coil</keyword>
<evidence type="ECO:0000256" key="1">
    <source>
        <dbReference type="SAM" id="Coils"/>
    </source>
</evidence>
<sequence length="152" mass="17390">MKKTFLALPSAILLVTITSANAGMYRWVDDQGNVVYSQQPPPDSRASKIIAPPPPPAEAPENSLEKSRELNEKLNAIQEERNKARQERLKAELEKKERKARCSSAQKDLKILTERPSNTLYRTGDDEWKRFTPEERSERIGNLKEVIKENCQ</sequence>
<accession>A0A7U6JGQ1</accession>
<evidence type="ECO:0000256" key="2">
    <source>
        <dbReference type="SAM" id="MobiDB-lite"/>
    </source>
</evidence>
<feature type="chain" id="PRO_5030992195" description="DUF4124 domain-containing protein" evidence="3">
    <location>
        <begin position="23"/>
        <end position="152"/>
    </location>
</feature>
<feature type="region of interest" description="Disordered" evidence="2">
    <location>
        <begin position="36"/>
        <end position="66"/>
    </location>
</feature>
<feature type="signal peptide" evidence="3">
    <location>
        <begin position="1"/>
        <end position="22"/>
    </location>
</feature>
<name>A0A7U6JGQ1_9GAMM</name>
<dbReference type="Pfam" id="PF13511">
    <property type="entry name" value="DUF4124"/>
    <property type="match status" value="1"/>
</dbReference>
<evidence type="ECO:0000256" key="3">
    <source>
        <dbReference type="SAM" id="SignalP"/>
    </source>
</evidence>
<dbReference type="KEGG" id="tbn:TBH_C0829"/>
<dbReference type="OrthoDB" id="7068596at2"/>
<feature type="coiled-coil region" evidence="1">
    <location>
        <begin position="67"/>
        <end position="106"/>
    </location>
</feature>